<organism evidence="1 2">
    <name type="scientific">Candidatus Woesebacteria bacterium GW2011_GWB1_39_10b</name>
    <dbReference type="NCBI Taxonomy" id="1618573"/>
    <lineage>
        <taxon>Bacteria</taxon>
        <taxon>Candidatus Woeseibacteriota</taxon>
    </lineage>
</organism>
<sequence>MLYILGGSPRCGKSIISRRFILEKSIPYFSTDFLIGALEKGAPQFDIKFGPFIPKAERVWPILDYLMKGIVEWTDDYLIEGDSLLPKYIPSFLDKYKEEVKCCFVGFTTMSPKNKLAEIRKYSSHKDDWTQKRSDKQMLKAINSMIEFSKYLKIECLKHDIKYFDVSEKFQENLDEIFNYLTK</sequence>
<dbReference type="SUPFAM" id="SSF52540">
    <property type="entry name" value="P-loop containing nucleoside triphosphate hydrolases"/>
    <property type="match status" value="1"/>
</dbReference>
<dbReference type="EMBL" id="LBVW01000006">
    <property type="protein sequence ID" value="KKQ93885.1"/>
    <property type="molecule type" value="Genomic_DNA"/>
</dbReference>
<proteinExistence type="predicted"/>
<comment type="caution">
    <text evidence="1">The sequence shown here is derived from an EMBL/GenBank/DDBJ whole genome shotgun (WGS) entry which is preliminary data.</text>
</comment>
<evidence type="ECO:0000313" key="1">
    <source>
        <dbReference type="EMBL" id="KKQ93885.1"/>
    </source>
</evidence>
<evidence type="ECO:0000313" key="2">
    <source>
        <dbReference type="Proteomes" id="UP000034932"/>
    </source>
</evidence>
<dbReference type="AlphaFoldDB" id="A0A0G0M0P3"/>
<dbReference type="Proteomes" id="UP000034932">
    <property type="component" value="Unassembled WGS sequence"/>
</dbReference>
<dbReference type="InterPro" id="IPR027417">
    <property type="entry name" value="P-loop_NTPase"/>
</dbReference>
<protein>
    <recommendedName>
        <fullName evidence="3">Adenylate kinase</fullName>
    </recommendedName>
</protein>
<dbReference type="STRING" id="1618573.UT19_C0006G0013"/>
<name>A0A0G0M0P3_9BACT</name>
<reference evidence="1 2" key="1">
    <citation type="journal article" date="2015" name="Nature">
        <title>rRNA introns, odd ribosomes, and small enigmatic genomes across a large radiation of phyla.</title>
        <authorList>
            <person name="Brown C.T."/>
            <person name="Hug L.A."/>
            <person name="Thomas B.C."/>
            <person name="Sharon I."/>
            <person name="Castelle C.J."/>
            <person name="Singh A."/>
            <person name="Wilkins M.J."/>
            <person name="Williams K.H."/>
            <person name="Banfield J.F."/>
        </authorList>
    </citation>
    <scope>NUCLEOTIDE SEQUENCE [LARGE SCALE GENOMIC DNA]</scope>
</reference>
<gene>
    <name evidence="1" type="ORF">UT19_C0006G0013</name>
</gene>
<accession>A0A0G0M0P3</accession>
<evidence type="ECO:0008006" key="3">
    <source>
        <dbReference type="Google" id="ProtNLM"/>
    </source>
</evidence>